<dbReference type="RefSeq" id="XP_068346382.1">
    <property type="nucleotide sequence ID" value="XM_068513214.1"/>
</dbReference>
<evidence type="ECO:0000256" key="5">
    <source>
        <dbReference type="PIRSR" id="PIRSR622684-1"/>
    </source>
</evidence>
<feature type="active site" evidence="5 6">
    <location>
        <position position="259"/>
    </location>
</feature>
<sequence>MKTYDNFYREASTYDLILRRYKERGEQYSDPNFYPTFKVPETKFTFDPINHVWNRVDKFYKGSLYENISTNAIQQGCIGDCYFVSALARIASQKNLVEMLFDPRSDVKCGAVIVYLYAFGRRTPILIDTFLPYKRGTRVQIFSHPSDVKFSPWFCLVEKAYAKLCGSFSNIINGTFPRAIYSIFGYFPINKESSDIKGSVFEKLLKWQRKGAVVGTHISLAGTKATVNEIKDNGLVANHAYNVLKARVAEGKNFICLRNPWGDHHEWLGDWSDTSELWTESLKKTLGVEVGDNGTFWMIEKDFLYYFSCFQTALPLNPEWHFKSFQTTLMPGPHDGRRVFDPLAKVEERDQFAFKIDGETAAKVYIRIERRGSKKYKDSASFQLLLAEAGGRRITSTNHSTMITATVSLYSDITGFTFPMDNTI</sequence>
<dbReference type="PANTHER" id="PTHR10183">
    <property type="entry name" value="CALPAIN"/>
    <property type="match status" value="1"/>
</dbReference>
<dbReference type="InterPro" id="IPR022684">
    <property type="entry name" value="Calpain_cysteine_protease"/>
</dbReference>
<evidence type="ECO:0000259" key="7">
    <source>
        <dbReference type="PROSITE" id="PS50203"/>
    </source>
</evidence>
<dbReference type="VEuPathDB" id="TrichDB:TRFO_40454"/>
<dbReference type="GO" id="GO:0004198">
    <property type="term" value="F:calcium-dependent cysteine-type endopeptidase activity"/>
    <property type="evidence" value="ECO:0007669"/>
    <property type="project" value="InterPro"/>
</dbReference>
<keyword evidence="3 6" id="KW-0378">Hydrolase</keyword>
<evidence type="ECO:0000313" key="9">
    <source>
        <dbReference type="Proteomes" id="UP000179807"/>
    </source>
</evidence>
<evidence type="ECO:0000256" key="1">
    <source>
        <dbReference type="ARBA" id="ARBA00007623"/>
    </source>
</evidence>
<feature type="domain" description="Calpain catalytic" evidence="7">
    <location>
        <begin position="27"/>
        <end position="311"/>
    </location>
</feature>
<dbReference type="EMBL" id="MLAK01001419">
    <property type="protein sequence ID" value="OHS93245.1"/>
    <property type="molecule type" value="Genomic_DNA"/>
</dbReference>
<accession>A0A1J4J734</accession>
<dbReference type="PANTHER" id="PTHR10183:SF379">
    <property type="entry name" value="CALPAIN-5"/>
    <property type="match status" value="1"/>
</dbReference>
<dbReference type="Proteomes" id="UP000179807">
    <property type="component" value="Unassembled WGS sequence"/>
</dbReference>
<keyword evidence="4 6" id="KW-0788">Thiol protease</keyword>
<name>A0A1J4J734_9EUKA</name>
<dbReference type="InterPro" id="IPR001300">
    <property type="entry name" value="Peptidase_C2_calpain_cat"/>
</dbReference>
<dbReference type="PRINTS" id="PR00704">
    <property type="entry name" value="CALPAIN"/>
</dbReference>
<dbReference type="Pfam" id="PF00648">
    <property type="entry name" value="Peptidase_C2"/>
    <property type="match status" value="1"/>
</dbReference>
<keyword evidence="2 6" id="KW-0645">Protease</keyword>
<gene>
    <name evidence="8" type="ORF">TRFO_40454</name>
</gene>
<evidence type="ECO:0000313" key="8">
    <source>
        <dbReference type="EMBL" id="OHS93245.1"/>
    </source>
</evidence>
<keyword evidence="9" id="KW-1185">Reference proteome</keyword>
<dbReference type="InterPro" id="IPR038765">
    <property type="entry name" value="Papain-like_cys_pep_sf"/>
</dbReference>
<evidence type="ECO:0000256" key="4">
    <source>
        <dbReference type="ARBA" id="ARBA00022807"/>
    </source>
</evidence>
<evidence type="ECO:0000256" key="6">
    <source>
        <dbReference type="PROSITE-ProRule" id="PRU00239"/>
    </source>
</evidence>
<protein>
    <recommendedName>
        <fullName evidence="7">Calpain catalytic domain-containing protein</fullName>
    </recommendedName>
</protein>
<dbReference type="OrthoDB" id="424753at2759"/>
<evidence type="ECO:0000256" key="3">
    <source>
        <dbReference type="ARBA" id="ARBA00022801"/>
    </source>
</evidence>
<organism evidence="8 9">
    <name type="scientific">Tritrichomonas foetus</name>
    <dbReference type="NCBI Taxonomy" id="1144522"/>
    <lineage>
        <taxon>Eukaryota</taxon>
        <taxon>Metamonada</taxon>
        <taxon>Parabasalia</taxon>
        <taxon>Tritrichomonadida</taxon>
        <taxon>Tritrichomonadidae</taxon>
        <taxon>Tritrichomonas</taxon>
    </lineage>
</organism>
<dbReference type="SMART" id="SM00230">
    <property type="entry name" value="CysPc"/>
    <property type="match status" value="1"/>
</dbReference>
<dbReference type="PROSITE" id="PS50203">
    <property type="entry name" value="CALPAIN_CAT"/>
    <property type="match status" value="1"/>
</dbReference>
<feature type="active site" evidence="5 6">
    <location>
        <position position="239"/>
    </location>
</feature>
<proteinExistence type="inferred from homology"/>
<dbReference type="Gene3D" id="3.90.70.10">
    <property type="entry name" value="Cysteine proteinases"/>
    <property type="match status" value="1"/>
</dbReference>
<comment type="similarity">
    <text evidence="1">Belongs to the peptidase C2 family.</text>
</comment>
<comment type="caution">
    <text evidence="8">The sequence shown here is derived from an EMBL/GenBank/DDBJ whole genome shotgun (WGS) entry which is preliminary data.</text>
</comment>
<reference evidence="8" key="1">
    <citation type="submission" date="2016-10" db="EMBL/GenBank/DDBJ databases">
        <authorList>
            <person name="Benchimol M."/>
            <person name="Almeida L.G."/>
            <person name="Vasconcelos A.T."/>
            <person name="Perreira-Neves A."/>
            <person name="Rosa I.A."/>
            <person name="Tasca T."/>
            <person name="Bogo M.R."/>
            <person name="de Souza W."/>
        </authorList>
    </citation>
    <scope>NUCLEOTIDE SEQUENCE [LARGE SCALE GENOMIC DNA]</scope>
    <source>
        <strain evidence="8">K</strain>
    </source>
</reference>
<dbReference type="GeneID" id="94847918"/>
<dbReference type="GO" id="GO:0006508">
    <property type="term" value="P:proteolysis"/>
    <property type="evidence" value="ECO:0007669"/>
    <property type="project" value="UniProtKB-KW"/>
</dbReference>
<feature type="active site" evidence="5 6">
    <location>
        <position position="81"/>
    </location>
</feature>
<dbReference type="AlphaFoldDB" id="A0A1J4J734"/>
<dbReference type="SUPFAM" id="SSF54001">
    <property type="entry name" value="Cysteine proteinases"/>
    <property type="match status" value="1"/>
</dbReference>
<evidence type="ECO:0000256" key="2">
    <source>
        <dbReference type="ARBA" id="ARBA00022670"/>
    </source>
</evidence>